<dbReference type="Proteomes" id="UP000093111">
    <property type="component" value="Unassembled WGS sequence"/>
</dbReference>
<dbReference type="AlphaFoldDB" id="A0A1C7NSM9"/>
<keyword evidence="3" id="KW-1185">Reference proteome</keyword>
<evidence type="ECO:0000313" key="2">
    <source>
        <dbReference type="EMBL" id="OBZ91991.1"/>
    </source>
</evidence>
<evidence type="ECO:0000256" key="1">
    <source>
        <dbReference type="SAM" id="MobiDB-lite"/>
    </source>
</evidence>
<accession>A0A1C7NSM9</accession>
<reference evidence="2 3" key="1">
    <citation type="journal article" date="2016" name="Syst. Appl. Microbiol.">
        <title>Pararhizobium polonicum sp. nov. isolated from tumors on stone fruit rootstocks.</title>
        <authorList>
            <person name="Pulawska J."/>
            <person name="Kuzmanovic N."/>
            <person name="Willems A."/>
            <person name="Pothier J.F."/>
        </authorList>
    </citation>
    <scope>NUCLEOTIDE SEQUENCE [LARGE SCALE GENOMIC DNA]</scope>
    <source>
        <strain evidence="2 3">F5.1</strain>
    </source>
</reference>
<feature type="region of interest" description="Disordered" evidence="1">
    <location>
        <begin position="41"/>
        <end position="60"/>
    </location>
</feature>
<dbReference type="EMBL" id="LGLV01000027">
    <property type="protein sequence ID" value="OBZ91991.1"/>
    <property type="molecule type" value="Genomic_DNA"/>
</dbReference>
<evidence type="ECO:0000313" key="3">
    <source>
        <dbReference type="Proteomes" id="UP000093111"/>
    </source>
</evidence>
<sequence length="80" mass="8513">MEGSRRKRGFAIEKVRLVVAQCLLTTAIDMLLSVAFGGRSSMRGTSQRNRPANAAGKTGSPAEATALLSNLEVFYVAKAI</sequence>
<protein>
    <submittedName>
        <fullName evidence="2">Uncharacterized protein</fullName>
    </submittedName>
</protein>
<comment type="caution">
    <text evidence="2">The sequence shown here is derived from an EMBL/GenBank/DDBJ whole genome shotgun (WGS) entry which is preliminary data.</text>
</comment>
<proteinExistence type="predicted"/>
<organism evidence="2 3">
    <name type="scientific">Pararhizobium polonicum</name>
    <dbReference type="NCBI Taxonomy" id="1612624"/>
    <lineage>
        <taxon>Bacteria</taxon>
        <taxon>Pseudomonadati</taxon>
        <taxon>Pseudomonadota</taxon>
        <taxon>Alphaproteobacteria</taxon>
        <taxon>Hyphomicrobiales</taxon>
        <taxon>Rhizobiaceae</taxon>
        <taxon>Rhizobium/Agrobacterium group</taxon>
        <taxon>Pararhizobium</taxon>
    </lineage>
</organism>
<dbReference type="STRING" id="1612624.ADU59_29115"/>
<name>A0A1C7NSM9_9HYPH</name>
<gene>
    <name evidence="2" type="ORF">ADU59_29115</name>
</gene>